<dbReference type="Pfam" id="PF11104">
    <property type="entry name" value="PilM_2"/>
    <property type="match status" value="1"/>
</dbReference>
<dbReference type="CDD" id="cd24049">
    <property type="entry name" value="ASKHA_NBD_PilM"/>
    <property type="match status" value="1"/>
</dbReference>
<dbReference type="InterPro" id="IPR043129">
    <property type="entry name" value="ATPase_NBD"/>
</dbReference>
<dbReference type="PIRSF" id="PIRSF019169">
    <property type="entry name" value="PilM"/>
    <property type="match status" value="1"/>
</dbReference>
<dbReference type="SUPFAM" id="SSF53067">
    <property type="entry name" value="Actin-like ATPase domain"/>
    <property type="match status" value="2"/>
</dbReference>
<gene>
    <name evidence="1" type="ORF">UR64_C0002G0018</name>
</gene>
<evidence type="ECO:0000313" key="1">
    <source>
        <dbReference type="EMBL" id="KKP66802.1"/>
    </source>
</evidence>
<accession>A0A0G0EHP9</accession>
<dbReference type="Gene3D" id="3.30.420.40">
    <property type="match status" value="2"/>
</dbReference>
<dbReference type="AlphaFoldDB" id="A0A0G0EHP9"/>
<reference evidence="1 2" key="1">
    <citation type="journal article" date="2015" name="Nature">
        <title>rRNA introns, odd ribosomes, and small enigmatic genomes across a large radiation of phyla.</title>
        <authorList>
            <person name="Brown C.T."/>
            <person name="Hug L.A."/>
            <person name="Thomas B.C."/>
            <person name="Sharon I."/>
            <person name="Castelle C.J."/>
            <person name="Singh A."/>
            <person name="Wilkins M.J."/>
            <person name="Williams K.H."/>
            <person name="Banfield J.F."/>
        </authorList>
    </citation>
    <scope>NUCLEOTIDE SEQUENCE [LARGE SCALE GENOMIC DNA]</scope>
</reference>
<dbReference type="EMBL" id="LBPY01000002">
    <property type="protein sequence ID" value="KKP66802.1"/>
    <property type="molecule type" value="Genomic_DNA"/>
</dbReference>
<dbReference type="NCBIfam" id="TIGR01175">
    <property type="entry name" value="pilM"/>
    <property type="match status" value="1"/>
</dbReference>
<dbReference type="Proteomes" id="UP000034952">
    <property type="component" value="Unassembled WGS sequence"/>
</dbReference>
<dbReference type="PANTHER" id="PTHR32432:SF3">
    <property type="entry name" value="ETHANOLAMINE UTILIZATION PROTEIN EUTJ"/>
    <property type="match status" value="1"/>
</dbReference>
<name>A0A0G0EHP9_9BACT</name>
<dbReference type="InterPro" id="IPR050696">
    <property type="entry name" value="FtsA/MreB"/>
</dbReference>
<dbReference type="Gene3D" id="3.30.1490.300">
    <property type="match status" value="1"/>
</dbReference>
<evidence type="ECO:0000313" key="2">
    <source>
        <dbReference type="Proteomes" id="UP000034952"/>
    </source>
</evidence>
<sequence>MDNSLKSIISSGIASFSEIFSGDKSTKSVLGVDIGSSAIKVVQLKKKNGKAILETYGAISLGPYGNTDIGSVTNLQVDDIVRALMDVMKESNVTVSSGVMAIPSSSSLIFTISLPDKITEDKFASVIPIEARKYIPVPISEVTLDWFVLPKDIESSENNIMNQKTPPIAVDVKTEVLVVAIHNDILSRYQEILKKTELKSESFEMEIFSNIRSSFSHDLAPVLLMDFGASKTKLSIIEEGVVHVFHVVNRGGADITKNIASSLSISFSEAEKLKREVGLDMNSNQEVADIIRLSTDYILSDTNSVVFAYQKKYNKNISKVILTGGGSITKGLMDKVVANFRTEVVFSNPFSKTEAPAFLGPILEVSGPEFSVAVGLALRQLF</sequence>
<dbReference type="InterPro" id="IPR005883">
    <property type="entry name" value="PilM"/>
</dbReference>
<dbReference type="PANTHER" id="PTHR32432">
    <property type="entry name" value="CELL DIVISION PROTEIN FTSA-RELATED"/>
    <property type="match status" value="1"/>
</dbReference>
<proteinExistence type="predicted"/>
<organism evidence="1 2">
    <name type="scientific">Candidatus Nomurabacteria bacterium GW2011_GWE1_35_16</name>
    <dbReference type="NCBI Taxonomy" id="1618761"/>
    <lineage>
        <taxon>Bacteria</taxon>
        <taxon>Candidatus Nomuraibacteriota</taxon>
    </lineage>
</organism>
<comment type="caution">
    <text evidence="1">The sequence shown here is derived from an EMBL/GenBank/DDBJ whole genome shotgun (WGS) entry which is preliminary data.</text>
</comment>
<protein>
    <submittedName>
        <fullName evidence="1">Type IV pilus assembly protein PilM</fullName>
    </submittedName>
</protein>